<protein>
    <submittedName>
        <fullName evidence="1">Uncharacterized protein</fullName>
    </submittedName>
</protein>
<dbReference type="EMBL" id="ATDT01000005">
    <property type="protein sequence ID" value="EPF19081.1"/>
    <property type="molecule type" value="Genomic_DNA"/>
</dbReference>
<name>S3J312_9ENTR</name>
<accession>S3J312</accession>
<reference evidence="1 2" key="1">
    <citation type="submission" date="2013-04" db="EMBL/GenBank/DDBJ databases">
        <authorList>
            <person name="Weinstock G."/>
            <person name="Sodergren E."/>
            <person name="Lobos E.A."/>
            <person name="Fulton L."/>
            <person name="Fulton R."/>
            <person name="Courtney L."/>
            <person name="Fronick C."/>
            <person name="O'Laughlin M."/>
            <person name="Godfrey J."/>
            <person name="Wilson R.M."/>
            <person name="Miner T."/>
            <person name="Farmer C."/>
            <person name="Delehaunty K."/>
            <person name="Cordes M."/>
            <person name="Minx P."/>
            <person name="Tomlinson C."/>
            <person name="Chen J."/>
            <person name="Wollam A."/>
            <person name="Pepin K.H."/>
            <person name="Palsikar V.B."/>
            <person name="Zhang X."/>
            <person name="Suruliraj S."/>
            <person name="Perna N.T."/>
            <person name="Plunkett G."/>
            <person name="Warren W."/>
            <person name="Mitreva M."/>
            <person name="Mardis E.R."/>
            <person name="Wilson R.K."/>
        </authorList>
    </citation>
    <scope>NUCLEOTIDE SEQUENCE [LARGE SCALE GENOMIC DNA]</scope>
    <source>
        <strain evidence="1 2">DSM 4568</strain>
    </source>
</reference>
<comment type="caution">
    <text evidence="1">The sequence shown here is derived from an EMBL/GenBank/DDBJ whole genome shotgun (WGS) entry which is preliminary data.</text>
</comment>
<evidence type="ECO:0000313" key="2">
    <source>
        <dbReference type="Proteomes" id="UP000014585"/>
    </source>
</evidence>
<dbReference type="HOGENOM" id="CLU_3041655_0_0_6"/>
<sequence length="54" mass="6321">MVIRLTILRHRSGEAYSAVVTGNNRFFAERYLEPRAVKKFERFQHHTSTGCIIL</sequence>
<dbReference type="Proteomes" id="UP000014585">
    <property type="component" value="Unassembled WGS sequence"/>
</dbReference>
<gene>
    <name evidence="1" type="ORF">HMPREF0201_00809</name>
</gene>
<evidence type="ECO:0000313" key="1">
    <source>
        <dbReference type="EMBL" id="EPF19081.1"/>
    </source>
</evidence>
<dbReference type="STRING" id="566551.HMPREF0201_00809"/>
<organism evidence="1 2">
    <name type="scientific">Cedecea davisae DSM 4568</name>
    <dbReference type="NCBI Taxonomy" id="566551"/>
    <lineage>
        <taxon>Bacteria</taxon>
        <taxon>Pseudomonadati</taxon>
        <taxon>Pseudomonadota</taxon>
        <taxon>Gammaproteobacteria</taxon>
        <taxon>Enterobacterales</taxon>
        <taxon>Enterobacteriaceae</taxon>
        <taxon>Cedecea</taxon>
    </lineage>
</organism>
<dbReference type="AlphaFoldDB" id="S3J312"/>
<proteinExistence type="predicted"/>